<dbReference type="GeneID" id="41967033"/>
<evidence type="ECO:0000313" key="1">
    <source>
        <dbReference type="Proteomes" id="UP000515153"/>
    </source>
</evidence>
<evidence type="ECO:0000313" key="2">
    <source>
        <dbReference type="RefSeq" id="XP_030977089.1"/>
    </source>
</evidence>
<sequence>MDFVSLSLGVQLILEDLDALNSGIKGKGRENDRLSNITITTELFKKEFTTQIIFTSDRTIYEGIVKAVTKNINIIRYSGIFNSTTNSSIN</sequence>
<keyword evidence="1" id="KW-1185">Reference proteome</keyword>
<protein>
    <submittedName>
        <fullName evidence="2">Uncharacterized protein</fullName>
    </submittedName>
</protein>
<dbReference type="Proteomes" id="UP000515153">
    <property type="component" value="Unplaced"/>
</dbReference>
<name>A0A6P8AQB5_PYRGI</name>
<organism evidence="1 2">
    <name type="scientific">Pyricularia grisea</name>
    <name type="common">Crabgrass-specific blast fungus</name>
    <name type="synonym">Magnaporthe grisea</name>
    <dbReference type="NCBI Taxonomy" id="148305"/>
    <lineage>
        <taxon>Eukaryota</taxon>
        <taxon>Fungi</taxon>
        <taxon>Dikarya</taxon>
        <taxon>Ascomycota</taxon>
        <taxon>Pezizomycotina</taxon>
        <taxon>Sordariomycetes</taxon>
        <taxon>Sordariomycetidae</taxon>
        <taxon>Magnaporthales</taxon>
        <taxon>Pyriculariaceae</taxon>
        <taxon>Pyricularia</taxon>
    </lineage>
</organism>
<reference evidence="2" key="1">
    <citation type="journal article" date="2019" name="Mol. Biol. Evol.">
        <title>Blast fungal genomes show frequent chromosomal changes, gene gains and losses, and effector gene turnover.</title>
        <authorList>
            <person name="Gomez Luciano L.B."/>
            <person name="Jason Tsai I."/>
            <person name="Chuma I."/>
            <person name="Tosa Y."/>
            <person name="Chen Y.H."/>
            <person name="Li J.Y."/>
            <person name="Li M.Y."/>
            <person name="Jade Lu M.Y."/>
            <person name="Nakayashiki H."/>
            <person name="Li W.H."/>
        </authorList>
    </citation>
    <scope>NUCLEOTIDE SEQUENCE</scope>
    <source>
        <strain evidence="2">NI907</strain>
    </source>
</reference>
<dbReference type="KEGG" id="pgri:PgNI_12173"/>
<reference evidence="2" key="2">
    <citation type="submission" date="2019-10" db="EMBL/GenBank/DDBJ databases">
        <authorList>
            <consortium name="NCBI Genome Project"/>
        </authorList>
    </citation>
    <scope>NUCLEOTIDE SEQUENCE</scope>
    <source>
        <strain evidence="2">NI907</strain>
    </source>
</reference>
<gene>
    <name evidence="2" type="ORF">PgNI_12173</name>
</gene>
<dbReference type="AlphaFoldDB" id="A0A6P8AQB5"/>
<reference evidence="2" key="3">
    <citation type="submission" date="2025-08" db="UniProtKB">
        <authorList>
            <consortium name="RefSeq"/>
        </authorList>
    </citation>
    <scope>IDENTIFICATION</scope>
    <source>
        <strain evidence="2">NI907</strain>
    </source>
</reference>
<accession>A0A6P8AQB5</accession>
<proteinExistence type="predicted"/>
<dbReference type="RefSeq" id="XP_030977089.1">
    <property type="nucleotide sequence ID" value="XM_031132128.1"/>
</dbReference>